<gene>
    <name evidence="5" type="ORF">PFLCHA0_c53810</name>
</gene>
<dbReference type="Proteomes" id="UP000013940">
    <property type="component" value="Chromosome"/>
</dbReference>
<evidence type="ECO:0000256" key="1">
    <source>
        <dbReference type="ARBA" id="ARBA00023015"/>
    </source>
</evidence>
<dbReference type="GO" id="GO:0043565">
    <property type="term" value="F:sequence-specific DNA binding"/>
    <property type="evidence" value="ECO:0007669"/>
    <property type="project" value="InterPro"/>
</dbReference>
<name>A0A2C9EU35_PSEPH</name>
<dbReference type="Pfam" id="PF13412">
    <property type="entry name" value="HTH_24"/>
    <property type="match status" value="1"/>
</dbReference>
<dbReference type="InterPro" id="IPR019888">
    <property type="entry name" value="Tscrpt_reg_AsnC-like"/>
</dbReference>
<dbReference type="InterPro" id="IPR036388">
    <property type="entry name" value="WH-like_DNA-bd_sf"/>
</dbReference>
<dbReference type="Pfam" id="PF01037">
    <property type="entry name" value="AsnC_trans_reg"/>
    <property type="match status" value="1"/>
</dbReference>
<keyword evidence="3" id="KW-0804">Transcription</keyword>
<organism evidence="5 6">
    <name type="scientific">Pseudomonas protegens (strain DSM 19095 / LMG 27888 / CFBP 6595 / CHA0)</name>
    <dbReference type="NCBI Taxonomy" id="1124983"/>
    <lineage>
        <taxon>Bacteria</taxon>
        <taxon>Pseudomonadati</taxon>
        <taxon>Pseudomonadota</taxon>
        <taxon>Gammaproteobacteria</taxon>
        <taxon>Pseudomonadales</taxon>
        <taxon>Pseudomonadaceae</taxon>
        <taxon>Pseudomonas</taxon>
    </lineage>
</organism>
<feature type="domain" description="HTH asnC-type" evidence="4">
    <location>
        <begin position="20"/>
        <end position="81"/>
    </location>
</feature>
<accession>A0A2C9EU35</accession>
<reference evidence="6" key="1">
    <citation type="journal article" date="2014" name="Genome Announc.">
        <title>Full-genome sequence of the plant growth-promoting bacterium Pseudomonas protegens CHA0.</title>
        <authorList>
            <person name="Jousset A."/>
            <person name="Schuldes J."/>
            <person name="Keel C."/>
            <person name="Maurhofer M."/>
            <person name="Daniel R."/>
            <person name="Scheu S."/>
            <person name="Thuermer A."/>
        </authorList>
    </citation>
    <scope>NUCLEOTIDE SEQUENCE [LARGE SCALE GENOMIC DNA]</scope>
    <source>
        <strain evidence="6">DSM 19095 / LMG 27888 / CFBP 6595 / CHA0</strain>
    </source>
</reference>
<protein>
    <submittedName>
        <fullName evidence="5">Transcriptional regulator, AsnC family</fullName>
    </submittedName>
</protein>
<dbReference type="AlphaFoldDB" id="A0A2C9EU35"/>
<keyword evidence="1" id="KW-0805">Transcription regulation</keyword>
<dbReference type="PANTHER" id="PTHR30154:SF53">
    <property type="entry name" value="HTH-TYPE TRANSCRIPTIONAL REGULATOR LRPC"/>
    <property type="match status" value="1"/>
</dbReference>
<dbReference type="CDD" id="cd00090">
    <property type="entry name" value="HTH_ARSR"/>
    <property type="match status" value="1"/>
</dbReference>
<dbReference type="GO" id="GO:0043200">
    <property type="term" value="P:response to amino acid"/>
    <property type="evidence" value="ECO:0007669"/>
    <property type="project" value="TreeGrafter"/>
</dbReference>
<dbReference type="HOGENOM" id="CLU_091233_3_0_6"/>
<dbReference type="InterPro" id="IPR019885">
    <property type="entry name" value="Tscrpt_reg_HTH_AsnC-type_CS"/>
</dbReference>
<dbReference type="KEGG" id="pprc:PFLCHA0_c53810"/>
<dbReference type="PANTHER" id="PTHR30154">
    <property type="entry name" value="LEUCINE-RESPONSIVE REGULATORY PROTEIN"/>
    <property type="match status" value="1"/>
</dbReference>
<evidence type="ECO:0000256" key="2">
    <source>
        <dbReference type="ARBA" id="ARBA00023125"/>
    </source>
</evidence>
<dbReference type="PROSITE" id="PS50956">
    <property type="entry name" value="HTH_ASNC_2"/>
    <property type="match status" value="1"/>
</dbReference>
<keyword evidence="2" id="KW-0238">DNA-binding</keyword>
<evidence type="ECO:0000259" key="4">
    <source>
        <dbReference type="PROSITE" id="PS50956"/>
    </source>
</evidence>
<dbReference type="PROSITE" id="PS00519">
    <property type="entry name" value="HTH_ASNC_1"/>
    <property type="match status" value="1"/>
</dbReference>
<sequence length="167" mass="18533">MEIRAIYRAFESWIDREPSMDKYDRMLLASLLENGRASYAELARKVNLSAPAVAERVAKLEASGVITGYQAKVDMAKVGLPIQCVIELRLAQHGNQKAYDELIKIPQLTECHRVTGDPCVIMQAAVGSMPELEELINRVAQFGFSKTSIVLSSAIERRVPLGQLESK</sequence>
<dbReference type="Gene3D" id="3.30.70.920">
    <property type="match status" value="1"/>
</dbReference>
<evidence type="ECO:0000256" key="3">
    <source>
        <dbReference type="ARBA" id="ARBA00023163"/>
    </source>
</evidence>
<dbReference type="InterPro" id="IPR011008">
    <property type="entry name" value="Dimeric_a/b-barrel"/>
</dbReference>
<evidence type="ECO:0000313" key="5">
    <source>
        <dbReference type="EMBL" id="AGL87119.1"/>
    </source>
</evidence>
<evidence type="ECO:0000313" key="6">
    <source>
        <dbReference type="Proteomes" id="UP000013940"/>
    </source>
</evidence>
<proteinExistence type="predicted"/>
<dbReference type="PRINTS" id="PR00033">
    <property type="entry name" value="HTHASNC"/>
</dbReference>
<dbReference type="Gene3D" id="1.10.10.10">
    <property type="entry name" value="Winged helix-like DNA-binding domain superfamily/Winged helix DNA-binding domain"/>
    <property type="match status" value="1"/>
</dbReference>
<dbReference type="SUPFAM" id="SSF46785">
    <property type="entry name" value="Winged helix' DNA-binding domain"/>
    <property type="match status" value="1"/>
</dbReference>
<dbReference type="SUPFAM" id="SSF54909">
    <property type="entry name" value="Dimeric alpha+beta barrel"/>
    <property type="match status" value="1"/>
</dbReference>
<dbReference type="InterPro" id="IPR036390">
    <property type="entry name" value="WH_DNA-bd_sf"/>
</dbReference>
<dbReference type="EMBL" id="CP003190">
    <property type="protein sequence ID" value="AGL87119.1"/>
    <property type="molecule type" value="Genomic_DNA"/>
</dbReference>
<dbReference type="GO" id="GO:0005829">
    <property type="term" value="C:cytosol"/>
    <property type="evidence" value="ECO:0007669"/>
    <property type="project" value="TreeGrafter"/>
</dbReference>
<dbReference type="eggNOG" id="COG1522">
    <property type="taxonomic scope" value="Bacteria"/>
</dbReference>
<dbReference type="InterPro" id="IPR000485">
    <property type="entry name" value="AsnC-type_HTH_dom"/>
</dbReference>
<dbReference type="InterPro" id="IPR019887">
    <property type="entry name" value="Tscrpt_reg_AsnC/Lrp_C"/>
</dbReference>
<dbReference type="InterPro" id="IPR011991">
    <property type="entry name" value="ArsR-like_HTH"/>
</dbReference>
<dbReference type="SMART" id="SM00344">
    <property type="entry name" value="HTH_ASNC"/>
    <property type="match status" value="1"/>
</dbReference>
<dbReference type="GO" id="GO:0006355">
    <property type="term" value="P:regulation of DNA-templated transcription"/>
    <property type="evidence" value="ECO:0007669"/>
    <property type="project" value="UniProtKB-ARBA"/>
</dbReference>